<evidence type="ECO:0000313" key="3">
    <source>
        <dbReference type="Proteomes" id="UP001185135"/>
    </source>
</evidence>
<dbReference type="GO" id="GO:0004146">
    <property type="term" value="F:dihydrofolate reductase activity"/>
    <property type="evidence" value="ECO:0007669"/>
    <property type="project" value="InterPro"/>
</dbReference>
<dbReference type="SUPFAM" id="SSF53597">
    <property type="entry name" value="Dihydrofolate reductase-like"/>
    <property type="match status" value="1"/>
</dbReference>
<dbReference type="EMBL" id="ON887157">
    <property type="protein sequence ID" value="WBR14747.1"/>
    <property type="molecule type" value="Genomic_DNA"/>
</dbReference>
<dbReference type="Proteomes" id="UP001185135">
    <property type="component" value="Segment"/>
</dbReference>
<sequence>MSEPKMDVMDASIIRVCLFANVDADGWIGYNNRLPPEFTDKDQDDLLSETAANKTLIVGRKSFTSTFGGRPPGRHVIVMTRCTDQQKCVEMWGDGVTYAHSPLDAISKCCTLDAIVVGGARTFWSFLPYASEARVCALPVCVRRPTPLRSISAAQWAEVVPESAIVEQCNGFRLFAWFINKPTYEPADEPSKPFWEKPKWVIGMAAGAVPDAHNQTCHHTVNKNSNPFH</sequence>
<dbReference type="Pfam" id="PF00186">
    <property type="entry name" value="DHFR_1"/>
    <property type="match status" value="1"/>
</dbReference>
<feature type="domain" description="DHFR" evidence="1">
    <location>
        <begin position="18"/>
        <end position="172"/>
    </location>
</feature>
<dbReference type="InterPro" id="IPR001796">
    <property type="entry name" value="DHFR_dom"/>
</dbReference>
<accession>A0AA95EET5</accession>
<evidence type="ECO:0000313" key="2">
    <source>
        <dbReference type="EMBL" id="WBR14747.1"/>
    </source>
</evidence>
<dbReference type="GO" id="GO:0046654">
    <property type="term" value="P:tetrahydrofolate biosynthetic process"/>
    <property type="evidence" value="ECO:0007669"/>
    <property type="project" value="InterPro"/>
</dbReference>
<dbReference type="InterPro" id="IPR024072">
    <property type="entry name" value="DHFR-like_dom_sf"/>
</dbReference>
<protein>
    <submittedName>
        <fullName evidence="2">Dihydrofolate reductase</fullName>
    </submittedName>
</protein>
<proteinExistence type="predicted"/>
<dbReference type="Gene3D" id="3.40.430.10">
    <property type="entry name" value="Dihydrofolate Reductase, subunit A"/>
    <property type="match status" value="1"/>
</dbReference>
<reference evidence="2" key="1">
    <citation type="submission" date="2022-06" db="EMBL/GenBank/DDBJ databases">
        <authorList>
            <person name="Legendre M."/>
            <person name="Claverie J.-M."/>
            <person name="Alempic J.-M."/>
            <person name="Abergel C."/>
        </authorList>
    </citation>
    <scope>NUCLEOTIDE SEQUENCE</scope>
    <source>
        <strain evidence="2">Kuranda</strain>
    </source>
</reference>
<evidence type="ECO:0000259" key="1">
    <source>
        <dbReference type="Pfam" id="PF00186"/>
    </source>
</evidence>
<organism evidence="2 3">
    <name type="scientific">Pandoravirus kuranda</name>
    <dbReference type="NCBI Taxonomy" id="3019033"/>
    <lineage>
        <taxon>Viruses</taxon>
        <taxon>Pandoravirus</taxon>
    </lineage>
</organism>
<gene>
    <name evidence="2" type="ORF">pkur_cds_573</name>
</gene>
<name>A0AA95EET5_9VIRU</name>